<reference evidence="2 3" key="1">
    <citation type="journal article" date="2018" name="Nat. Ecol. Evol.">
        <title>Pezizomycetes genomes reveal the molecular basis of ectomycorrhizal truffle lifestyle.</title>
        <authorList>
            <person name="Murat C."/>
            <person name="Payen T."/>
            <person name="Noel B."/>
            <person name="Kuo A."/>
            <person name="Morin E."/>
            <person name="Chen J."/>
            <person name="Kohler A."/>
            <person name="Krizsan K."/>
            <person name="Balestrini R."/>
            <person name="Da Silva C."/>
            <person name="Montanini B."/>
            <person name="Hainaut M."/>
            <person name="Levati E."/>
            <person name="Barry K.W."/>
            <person name="Belfiori B."/>
            <person name="Cichocki N."/>
            <person name="Clum A."/>
            <person name="Dockter R.B."/>
            <person name="Fauchery L."/>
            <person name="Guy J."/>
            <person name="Iotti M."/>
            <person name="Le Tacon F."/>
            <person name="Lindquist E.A."/>
            <person name="Lipzen A."/>
            <person name="Malagnac F."/>
            <person name="Mello A."/>
            <person name="Molinier V."/>
            <person name="Miyauchi S."/>
            <person name="Poulain J."/>
            <person name="Riccioni C."/>
            <person name="Rubini A."/>
            <person name="Sitrit Y."/>
            <person name="Splivallo R."/>
            <person name="Traeger S."/>
            <person name="Wang M."/>
            <person name="Zifcakova L."/>
            <person name="Wipf D."/>
            <person name="Zambonelli A."/>
            <person name="Paolocci F."/>
            <person name="Nowrousian M."/>
            <person name="Ottonello S."/>
            <person name="Baldrian P."/>
            <person name="Spatafora J.W."/>
            <person name="Henrissat B."/>
            <person name="Nagy L.G."/>
            <person name="Aury J.M."/>
            <person name="Wincker P."/>
            <person name="Grigoriev I.V."/>
            <person name="Bonfante P."/>
            <person name="Martin F.M."/>
        </authorList>
    </citation>
    <scope>NUCLEOTIDE SEQUENCE [LARGE SCALE GENOMIC DNA]</scope>
    <source>
        <strain evidence="2 3">CCBAS932</strain>
    </source>
</reference>
<organism evidence="2 3">
    <name type="scientific">Morchella conica CCBAS932</name>
    <dbReference type="NCBI Taxonomy" id="1392247"/>
    <lineage>
        <taxon>Eukaryota</taxon>
        <taxon>Fungi</taxon>
        <taxon>Dikarya</taxon>
        <taxon>Ascomycota</taxon>
        <taxon>Pezizomycotina</taxon>
        <taxon>Pezizomycetes</taxon>
        <taxon>Pezizales</taxon>
        <taxon>Morchellaceae</taxon>
        <taxon>Morchella</taxon>
    </lineage>
</organism>
<dbReference type="Proteomes" id="UP000277580">
    <property type="component" value="Unassembled WGS sequence"/>
</dbReference>
<evidence type="ECO:0000256" key="1">
    <source>
        <dbReference type="SAM" id="MobiDB-lite"/>
    </source>
</evidence>
<feature type="compositionally biased region" description="Low complexity" evidence="1">
    <location>
        <begin position="23"/>
        <end position="34"/>
    </location>
</feature>
<dbReference type="PANTHER" id="PTHR38846">
    <property type="entry name" value="C3H1-TYPE DOMAIN-CONTAINING PROTEIN"/>
    <property type="match status" value="1"/>
</dbReference>
<dbReference type="PANTHER" id="PTHR38846:SF1">
    <property type="entry name" value="C3H1-TYPE DOMAIN-CONTAINING PROTEIN"/>
    <property type="match status" value="1"/>
</dbReference>
<sequence length="355" mass="41236">MFQLRCFSVSAFFRYSKAGKKTTSSSKKVATSAGKKAKTSSIVVEKPSPSSPVGENKKKSANHPLLKPFFATFPNFVRDTEKSPETDFRRLQKAEKWEESSDEYKTARRTFLKTLVDETKSPVHKYFFKRHKDFIGYDSDGSPIYQLDRLRALKNWNKKDTLAAFHTFQQSFKLEFKGKVDLFFAKYPDFPYNPRGNPMAEFRRLGEQKGWDLEDINCFGYGIEKKSTAELRLESKAAHTKFLFSFRDEFETMFGADDEDVGTWQNLCVLLGVDPIPESIFVCRRALAPLNVNIYDLVHYVRTGKPFTFFPDLEALREYTIKKELFFPREMAKRGPLKFLLRKILVIKKHRKPAP</sequence>
<gene>
    <name evidence="2" type="ORF">P167DRAFT_609843</name>
</gene>
<protein>
    <submittedName>
        <fullName evidence="2">Uncharacterized protein</fullName>
    </submittedName>
</protein>
<dbReference type="AlphaFoldDB" id="A0A3N4K8K9"/>
<name>A0A3N4K8K9_9PEZI</name>
<feature type="region of interest" description="Disordered" evidence="1">
    <location>
        <begin position="23"/>
        <end position="61"/>
    </location>
</feature>
<evidence type="ECO:0000313" key="3">
    <source>
        <dbReference type="Proteomes" id="UP000277580"/>
    </source>
</evidence>
<accession>A0A3N4K8K9</accession>
<dbReference type="OrthoDB" id="6105938at2759"/>
<dbReference type="InParanoid" id="A0A3N4K8K9"/>
<dbReference type="STRING" id="1392247.A0A3N4K8K9"/>
<dbReference type="EMBL" id="ML119213">
    <property type="protein sequence ID" value="RPB06857.1"/>
    <property type="molecule type" value="Genomic_DNA"/>
</dbReference>
<keyword evidence="3" id="KW-1185">Reference proteome</keyword>
<evidence type="ECO:0000313" key="2">
    <source>
        <dbReference type="EMBL" id="RPB06857.1"/>
    </source>
</evidence>
<proteinExistence type="predicted"/>